<dbReference type="Gene3D" id="1.20.5.100">
    <property type="entry name" value="Cytochrome c1, transmembrane anchor, C-terminal"/>
    <property type="match status" value="1"/>
</dbReference>
<feature type="domain" description="Integrin beta subunit tail" evidence="23">
    <location>
        <begin position="700"/>
        <end position="785"/>
    </location>
</feature>
<evidence type="ECO:0000256" key="15">
    <source>
        <dbReference type="ARBA" id="ARBA00023157"/>
    </source>
</evidence>
<keyword evidence="5 18" id="KW-0812">Transmembrane</keyword>
<sequence>MLFPIYEMSKCHTLCTWALCFPLDLHSEHAHVSIKPHHSPVNRQVREEVWSLSETLVRDLRGEAVTFIALIFEMYQRVAVLLQILLLLRRGAHSEKEECLKTIVNSCADCIRSGPSCAWCKQPNFTKTGEPDATRCDTESLLLEKGCQKSNIISPKSHHIRVEDRPLSKATPPRQPVQLRPQEVKLALRPGLPYTFQFSFKRAEDYPVDLYYLMDLSYSMRDDLLKVKQLGRDLWTALKKTTSRARIGFGAFVDKTVLPFTDTNVKKLEKPCPEEEQYCQPPFGYRHVLSLTDEYNLFNEMVASQYISGNLDPPEGSLDAIMQAAVCGDKIGWGNSTRLLVLTTDAGFHMAGDGKLGSILLPNDCECHLDKNLMYSKSNKMDYPSVGQVARKLAENNIQPIFAVTSNMEQIYRKLKEIIPKSEVGVLSEDSSNVVTLIDNAYKSLSSNVIVTHEALPQHVTVTYTSNCANGHQPSPRGTCDNVGLDREVEFNVTVKAEQCIDETSFFIGALGFTEKMKVTLTTQCKCECDEPQNSNHSHCNGHGRITCGMCSCNAGYLGQRCECHVGDKDESHLRAACQRDNGTECSGLGECVCGVCQCHASEDGKTIYGKYCECDDKSCEVHHNKLCGGQGKCDCGKCKCDQGYQGSACQCKISTEGCLPTDANQVCYGRGDCVCNMCQCKGGYKSPFCKECPGCPSPCAEAASCIECLGFQTGPFSKNCTESCSHIKHKMVDKLTVKKHTSKKNCKERDVENCWMVFSMEEREGFNSYMAEIQTERECPEPPNVAAIIAGAFAGVALIGILILAIIKGIIYASELKEFRKFEKEKQKSTWSQENAMFTAATTTVQNPFFSGE</sequence>
<feature type="disulfide bond" evidence="17">
    <location>
        <begin position="564"/>
        <end position="578"/>
    </location>
</feature>
<dbReference type="GO" id="GO:0033627">
    <property type="term" value="P:cell adhesion mediated by integrin"/>
    <property type="evidence" value="ECO:0007669"/>
    <property type="project" value="TreeGrafter"/>
</dbReference>
<feature type="domain" description="Integrin beta subunit cytoplasmic" evidence="22">
    <location>
        <begin position="809"/>
        <end position="854"/>
    </location>
</feature>
<feature type="disulfide bond" evidence="17">
    <location>
        <begin position="706"/>
        <end position="780"/>
    </location>
</feature>
<dbReference type="InterPro" id="IPR013111">
    <property type="entry name" value="EGF_extracell"/>
</dbReference>
<feature type="domain" description="Integrin beta subunit VWA" evidence="20">
    <location>
        <begin position="106"/>
        <end position="527"/>
    </location>
</feature>
<feature type="disulfide bond" evidence="17">
    <location>
        <begin position="634"/>
        <end position="639"/>
    </location>
</feature>
<dbReference type="PROSITE" id="PS52047">
    <property type="entry name" value="I_EGF_2"/>
    <property type="match status" value="2"/>
</dbReference>
<dbReference type="Gene3D" id="2.10.25.10">
    <property type="entry name" value="Laminin"/>
    <property type="match status" value="3"/>
</dbReference>
<feature type="disulfide bond" evidence="17">
    <location>
        <begin position="525"/>
        <end position="529"/>
    </location>
</feature>
<keyword evidence="8" id="KW-0677">Repeat</keyword>
<evidence type="ECO:0000256" key="14">
    <source>
        <dbReference type="ARBA" id="ARBA00023136"/>
    </source>
</evidence>
<keyword evidence="4" id="KW-0245">EGF-like domain</keyword>
<dbReference type="GO" id="GO:0009986">
    <property type="term" value="C:cell surface"/>
    <property type="evidence" value="ECO:0007669"/>
    <property type="project" value="TreeGrafter"/>
</dbReference>
<dbReference type="InterPro" id="IPR036465">
    <property type="entry name" value="vWFA_dom_sf"/>
</dbReference>
<dbReference type="InterPro" id="IPR057073">
    <property type="entry name" value="EGF_integrin_2"/>
</dbReference>
<keyword evidence="10" id="KW-0460">Magnesium</keyword>
<evidence type="ECO:0000256" key="1">
    <source>
        <dbReference type="ARBA" id="ARBA00004251"/>
    </source>
</evidence>
<dbReference type="GO" id="GO:0005925">
    <property type="term" value="C:focal adhesion"/>
    <property type="evidence" value="ECO:0007669"/>
    <property type="project" value="TreeGrafter"/>
</dbReference>
<dbReference type="SUPFAM" id="SSF103575">
    <property type="entry name" value="Plexin repeat"/>
    <property type="match status" value="1"/>
</dbReference>
<dbReference type="PROSITE" id="PS00243">
    <property type="entry name" value="I_EGF_1"/>
    <property type="match status" value="1"/>
</dbReference>
<keyword evidence="16" id="KW-0325">Glycoprotein</keyword>
<feature type="disulfide bond" evidence="17">
    <location>
        <begin position="725"/>
        <end position="755"/>
    </location>
</feature>
<feature type="disulfide bond" evidence="17">
    <location>
        <begin position="674"/>
        <end position="679"/>
    </location>
</feature>
<keyword evidence="9" id="KW-0106">Calcium</keyword>
<protein>
    <recommendedName>
        <fullName evidence="18">Integrin beta</fullName>
    </recommendedName>
</protein>
<evidence type="ECO:0000259" key="22">
    <source>
        <dbReference type="SMART" id="SM01241"/>
    </source>
</evidence>
<evidence type="ECO:0000256" key="2">
    <source>
        <dbReference type="ARBA" id="ARBA00007449"/>
    </source>
</evidence>
<keyword evidence="25" id="KW-1185">Reference proteome</keyword>
<dbReference type="GO" id="GO:0007229">
    <property type="term" value="P:integrin-mediated signaling pathway"/>
    <property type="evidence" value="ECO:0007669"/>
    <property type="project" value="UniProtKB-KW"/>
</dbReference>
<evidence type="ECO:0000256" key="4">
    <source>
        <dbReference type="ARBA" id="ARBA00022536"/>
    </source>
</evidence>
<evidence type="ECO:0000256" key="7">
    <source>
        <dbReference type="ARBA" id="ARBA00022729"/>
    </source>
</evidence>
<proteinExistence type="inferred from homology"/>
<feature type="domain" description="PSI" evidence="21">
    <location>
        <begin position="98"/>
        <end position="148"/>
    </location>
</feature>
<keyword evidence="7" id="KW-0732">Signal</keyword>
<dbReference type="Pfam" id="PF17205">
    <property type="entry name" value="PSI_integrin"/>
    <property type="match status" value="1"/>
</dbReference>
<feature type="disulfide bond" evidence="17">
    <location>
        <begin position="700"/>
        <end position="709"/>
    </location>
</feature>
<comment type="subcellular location">
    <subcellularLocation>
        <location evidence="1 18">Cell membrane</location>
        <topology evidence="1 18">Single-pass type I membrane protein</topology>
    </subcellularLocation>
</comment>
<feature type="disulfide bond" evidence="17">
    <location>
        <begin position="641"/>
        <end position="650"/>
    </location>
</feature>
<dbReference type="PANTHER" id="PTHR10082:SF15">
    <property type="entry name" value="INTEGRIN BETA-2"/>
    <property type="match status" value="1"/>
</dbReference>
<dbReference type="EMBL" id="JAFDVH010000015">
    <property type="protein sequence ID" value="KAG7463800.1"/>
    <property type="molecule type" value="Genomic_DNA"/>
</dbReference>
<dbReference type="SUPFAM" id="SSF53300">
    <property type="entry name" value="vWA-like"/>
    <property type="match status" value="1"/>
</dbReference>
<feature type="disulfide bond" evidence="17">
    <location>
        <begin position="594"/>
        <end position="628"/>
    </location>
</feature>
<keyword evidence="15 17" id="KW-1015">Disulfide bond</keyword>
<feature type="transmembrane region" description="Helical" evidence="19">
    <location>
        <begin position="786"/>
        <end position="812"/>
    </location>
</feature>
<dbReference type="FunFam" id="3.30.1680.10:FF:000002">
    <property type="entry name" value="Integrin beta"/>
    <property type="match status" value="1"/>
</dbReference>
<feature type="disulfide bond" evidence="17">
    <location>
        <begin position="681"/>
        <end position="690"/>
    </location>
</feature>
<feature type="disulfide bond" evidence="17">
    <location>
        <begin position="120"/>
        <end position="136"/>
    </location>
</feature>
<dbReference type="InterPro" id="IPR032695">
    <property type="entry name" value="Integrin_dom_sf"/>
</dbReference>
<evidence type="ECO:0000259" key="21">
    <source>
        <dbReference type="SMART" id="SM00423"/>
    </source>
</evidence>
<dbReference type="GO" id="GO:0030593">
    <property type="term" value="P:neutrophil chemotaxis"/>
    <property type="evidence" value="ECO:0007669"/>
    <property type="project" value="TreeGrafter"/>
</dbReference>
<dbReference type="Pfam" id="PF00362">
    <property type="entry name" value="Integrin_beta"/>
    <property type="match status" value="1"/>
</dbReference>
<dbReference type="FunFam" id="2.10.25.10:FF:000036">
    <property type="entry name" value="Integrin beta"/>
    <property type="match status" value="1"/>
</dbReference>
<comment type="similarity">
    <text evidence="2 18">Belongs to the integrin beta chain family.</text>
</comment>
<dbReference type="SMART" id="SM01242">
    <property type="entry name" value="Integrin_B_tail"/>
    <property type="match status" value="1"/>
</dbReference>
<dbReference type="Pfam" id="PF23105">
    <property type="entry name" value="EGF_integrin"/>
    <property type="match status" value="1"/>
</dbReference>
<dbReference type="Proteomes" id="UP001046870">
    <property type="component" value="Chromosome 15"/>
</dbReference>
<evidence type="ECO:0000256" key="13">
    <source>
        <dbReference type="ARBA" id="ARBA00023037"/>
    </source>
</evidence>
<evidence type="ECO:0000256" key="5">
    <source>
        <dbReference type="ARBA" id="ARBA00022692"/>
    </source>
</evidence>
<dbReference type="InterPro" id="IPR002369">
    <property type="entry name" value="Integrin_bsu_VWA"/>
</dbReference>
<dbReference type="Gene3D" id="3.40.50.410">
    <property type="entry name" value="von Willebrand factor, type A domain"/>
    <property type="match status" value="1"/>
</dbReference>
<dbReference type="InterPro" id="IPR014836">
    <property type="entry name" value="Integrin_bsu_cyt_dom"/>
</dbReference>
<organism evidence="24 25">
    <name type="scientific">Megalops atlanticus</name>
    <name type="common">Tarpon</name>
    <name type="synonym">Clupea gigantea</name>
    <dbReference type="NCBI Taxonomy" id="7932"/>
    <lineage>
        <taxon>Eukaryota</taxon>
        <taxon>Metazoa</taxon>
        <taxon>Chordata</taxon>
        <taxon>Craniata</taxon>
        <taxon>Vertebrata</taxon>
        <taxon>Euteleostomi</taxon>
        <taxon>Actinopterygii</taxon>
        <taxon>Neopterygii</taxon>
        <taxon>Teleostei</taxon>
        <taxon>Elopiformes</taxon>
        <taxon>Megalopidae</taxon>
        <taxon>Megalops</taxon>
    </lineage>
</organism>
<dbReference type="SMART" id="SM00423">
    <property type="entry name" value="PSI"/>
    <property type="match status" value="1"/>
</dbReference>
<evidence type="ECO:0000256" key="19">
    <source>
        <dbReference type="SAM" id="Phobius"/>
    </source>
</evidence>
<feature type="disulfide bond" evidence="17">
    <location>
        <begin position="676"/>
        <end position="721"/>
    </location>
</feature>
<keyword evidence="14 19" id="KW-0472">Membrane</keyword>
<feature type="disulfide bond" evidence="17">
    <location>
        <begin position="107"/>
        <end position="117"/>
    </location>
</feature>
<keyword evidence="13 18" id="KW-0401">Integrin</keyword>
<dbReference type="PANTHER" id="PTHR10082">
    <property type="entry name" value="INTEGRIN BETA SUBUNIT"/>
    <property type="match status" value="1"/>
</dbReference>
<feature type="disulfide bond" evidence="17">
    <location>
        <begin position="548"/>
        <end position="586"/>
    </location>
</feature>
<dbReference type="InterPro" id="IPR012896">
    <property type="entry name" value="Integrin_bsu_tail"/>
</dbReference>
<dbReference type="GO" id="GO:0019901">
    <property type="term" value="F:protein kinase binding"/>
    <property type="evidence" value="ECO:0007669"/>
    <property type="project" value="TreeGrafter"/>
</dbReference>
<dbReference type="Gene3D" id="3.30.1680.10">
    <property type="entry name" value="ligand-binding face of the semaphorins, domain 2"/>
    <property type="match status" value="1"/>
</dbReference>
<dbReference type="GO" id="GO:0007159">
    <property type="term" value="P:leukocyte cell-cell adhesion"/>
    <property type="evidence" value="ECO:0007669"/>
    <property type="project" value="TreeGrafter"/>
</dbReference>
<dbReference type="GO" id="GO:0005178">
    <property type="term" value="F:integrin binding"/>
    <property type="evidence" value="ECO:0007669"/>
    <property type="project" value="TreeGrafter"/>
</dbReference>
<evidence type="ECO:0000256" key="6">
    <source>
        <dbReference type="ARBA" id="ARBA00022723"/>
    </source>
</evidence>
<evidence type="ECO:0000259" key="23">
    <source>
        <dbReference type="SMART" id="SM01242"/>
    </source>
</evidence>
<evidence type="ECO:0000256" key="16">
    <source>
        <dbReference type="ARBA" id="ARBA00023180"/>
    </source>
</evidence>
<dbReference type="AlphaFoldDB" id="A0A9D3T765"/>
<evidence type="ECO:0000256" key="3">
    <source>
        <dbReference type="ARBA" id="ARBA00022475"/>
    </source>
</evidence>
<feature type="disulfide bond" evidence="17">
    <location>
        <begin position="636"/>
        <end position="668"/>
    </location>
</feature>
<dbReference type="InterPro" id="IPR036349">
    <property type="entry name" value="Integrin_bsu_tail_dom_sf"/>
</dbReference>
<dbReference type="FunFam" id="3.40.50.410:FF:000002">
    <property type="entry name" value="Integrin beta"/>
    <property type="match status" value="1"/>
</dbReference>
<evidence type="ECO:0000256" key="12">
    <source>
        <dbReference type="ARBA" id="ARBA00022989"/>
    </source>
</evidence>
<keyword evidence="11 18" id="KW-0130">Cell adhesion</keyword>
<feature type="disulfide bond" evidence="17">
    <location>
        <begin position="652"/>
        <end position="659"/>
    </location>
</feature>
<keyword evidence="12 19" id="KW-1133">Transmembrane helix</keyword>
<dbReference type="Pfam" id="PF07965">
    <property type="entry name" value="Integrin_B_tail"/>
    <property type="match status" value="1"/>
</dbReference>
<comment type="caution">
    <text evidence="24">The sequence shown here is derived from an EMBL/GenBank/DDBJ whole genome shotgun (WGS) entry which is preliminary data.</text>
</comment>
<dbReference type="Pfam" id="PF07974">
    <property type="entry name" value="EGF_2"/>
    <property type="match status" value="1"/>
</dbReference>
<evidence type="ECO:0000256" key="18">
    <source>
        <dbReference type="RuleBase" id="RU000633"/>
    </source>
</evidence>
<evidence type="ECO:0000256" key="17">
    <source>
        <dbReference type="PIRSR" id="PIRSR002512-1"/>
    </source>
</evidence>
<evidence type="ECO:0000259" key="20">
    <source>
        <dbReference type="SMART" id="SM00187"/>
    </source>
</evidence>
<dbReference type="InterPro" id="IPR016201">
    <property type="entry name" value="PSI"/>
</dbReference>
<dbReference type="SUPFAM" id="SSF69687">
    <property type="entry name" value="Integrin beta tail domain"/>
    <property type="match status" value="1"/>
</dbReference>
<dbReference type="SUPFAM" id="SSF69179">
    <property type="entry name" value="Integrin domains"/>
    <property type="match status" value="1"/>
</dbReference>
<evidence type="ECO:0000313" key="25">
    <source>
        <dbReference type="Proteomes" id="UP001046870"/>
    </source>
</evidence>
<feature type="disulfide bond" evidence="17">
    <location>
        <begin position="599"/>
        <end position="613"/>
    </location>
</feature>
<reference evidence="24" key="1">
    <citation type="submission" date="2021-01" db="EMBL/GenBank/DDBJ databases">
        <authorList>
            <person name="Zahm M."/>
            <person name="Roques C."/>
            <person name="Cabau C."/>
            <person name="Klopp C."/>
            <person name="Donnadieu C."/>
            <person name="Jouanno E."/>
            <person name="Lampietro C."/>
            <person name="Louis A."/>
            <person name="Herpin A."/>
            <person name="Echchiki A."/>
            <person name="Berthelot C."/>
            <person name="Parey E."/>
            <person name="Roest-Crollius H."/>
            <person name="Braasch I."/>
            <person name="Postlethwait J."/>
            <person name="Bobe J."/>
            <person name="Montfort J."/>
            <person name="Bouchez O."/>
            <person name="Begum T."/>
            <person name="Mejri S."/>
            <person name="Adams A."/>
            <person name="Chen W.-J."/>
            <person name="Guiguen Y."/>
        </authorList>
    </citation>
    <scope>NUCLEOTIDE SEQUENCE</scope>
    <source>
        <strain evidence="24">YG-15Mar2019-1</strain>
        <tissue evidence="24">Brain</tissue>
    </source>
</reference>
<feature type="disulfide bond" evidence="17">
    <location>
        <begin position="615"/>
        <end position="620"/>
    </location>
</feature>
<dbReference type="PRINTS" id="PR01186">
    <property type="entry name" value="INTEGRINB"/>
</dbReference>
<dbReference type="GO" id="GO:0008305">
    <property type="term" value="C:integrin complex"/>
    <property type="evidence" value="ECO:0007669"/>
    <property type="project" value="TreeGrafter"/>
</dbReference>
<feature type="disulfide bond" evidence="17">
    <location>
        <begin position="500"/>
        <end position="747"/>
    </location>
</feature>
<dbReference type="GO" id="GO:0007160">
    <property type="term" value="P:cell-matrix adhesion"/>
    <property type="evidence" value="ECO:0007669"/>
    <property type="project" value="TreeGrafter"/>
</dbReference>
<feature type="disulfide bond" evidence="17">
    <location>
        <begin position="272"/>
        <end position="279"/>
    </location>
</feature>
<dbReference type="Gene3D" id="2.60.40.1510">
    <property type="entry name" value="ntegrin, alpha v. Chain A, domain 3"/>
    <property type="match status" value="1"/>
</dbReference>
<evidence type="ECO:0000313" key="24">
    <source>
        <dbReference type="EMBL" id="KAG7463800.1"/>
    </source>
</evidence>
<dbReference type="InterPro" id="IPR033760">
    <property type="entry name" value="Integrin_beta_N"/>
</dbReference>
<dbReference type="SUPFAM" id="SSF57196">
    <property type="entry name" value="EGF/Laminin"/>
    <property type="match status" value="1"/>
</dbReference>
<feature type="disulfide bond" evidence="17">
    <location>
        <begin position="553"/>
        <end position="562"/>
    </location>
</feature>
<feature type="disulfide bond" evidence="17">
    <location>
        <begin position="592"/>
        <end position="597"/>
    </location>
</feature>
<gene>
    <name evidence="24" type="ORF">MATL_G00180570</name>
</gene>
<dbReference type="SMART" id="SM01241">
    <property type="entry name" value="Integrin_b_cyt"/>
    <property type="match status" value="1"/>
</dbReference>
<dbReference type="GO" id="GO:0001540">
    <property type="term" value="F:amyloid-beta binding"/>
    <property type="evidence" value="ECO:0007669"/>
    <property type="project" value="TreeGrafter"/>
</dbReference>
<feature type="disulfide bond" evidence="17">
    <location>
        <begin position="468"/>
        <end position="480"/>
    </location>
</feature>
<evidence type="ECO:0000256" key="11">
    <source>
        <dbReference type="ARBA" id="ARBA00022889"/>
    </source>
</evidence>
<dbReference type="InterPro" id="IPR057243">
    <property type="entry name" value="Integrin_I-EGF_CS"/>
</dbReference>
<accession>A0A9D3T765</accession>
<dbReference type="SMART" id="SM00187">
    <property type="entry name" value="INB"/>
    <property type="match status" value="1"/>
</dbReference>
<dbReference type="PIRSF" id="PIRSF002512">
    <property type="entry name" value="Integrin_B"/>
    <property type="match status" value="1"/>
</dbReference>
<dbReference type="Pfam" id="PF08725">
    <property type="entry name" value="Integrin_b_cyt"/>
    <property type="match status" value="1"/>
</dbReference>
<dbReference type="OrthoDB" id="410592at2759"/>
<keyword evidence="6" id="KW-0479">Metal-binding</keyword>
<evidence type="ECO:0000256" key="9">
    <source>
        <dbReference type="ARBA" id="ARBA00022837"/>
    </source>
</evidence>
<evidence type="ECO:0000256" key="10">
    <source>
        <dbReference type="ARBA" id="ARBA00022842"/>
    </source>
</evidence>
<dbReference type="InterPro" id="IPR015812">
    <property type="entry name" value="Integrin_bsu"/>
</dbReference>
<dbReference type="Gene3D" id="4.10.1240.30">
    <property type="match status" value="1"/>
</dbReference>
<feature type="disulfide bond" evidence="17">
    <location>
        <begin position="110"/>
        <end position="147"/>
    </location>
</feature>
<feature type="disulfide bond" evidence="17">
    <location>
        <begin position="327"/>
        <end position="367"/>
    </location>
</feature>
<name>A0A9D3T765_MEGAT</name>
<dbReference type="GO" id="GO:0046872">
    <property type="term" value="F:metal ion binding"/>
    <property type="evidence" value="ECO:0007669"/>
    <property type="project" value="UniProtKB-KW"/>
</dbReference>
<keyword evidence="3" id="KW-1003">Cell membrane</keyword>
<evidence type="ECO:0000256" key="8">
    <source>
        <dbReference type="ARBA" id="ARBA00022737"/>
    </source>
</evidence>
<feature type="disulfide bond" evidence="17">
    <location>
        <begin position="693"/>
        <end position="696"/>
    </location>
</feature>